<evidence type="ECO:0000313" key="1">
    <source>
        <dbReference type="EMBL" id="GLS87694.1"/>
    </source>
</evidence>
<dbReference type="NCBIfam" id="TIGR01537">
    <property type="entry name" value="portal_HK97"/>
    <property type="match status" value="1"/>
</dbReference>
<dbReference type="Pfam" id="PF04860">
    <property type="entry name" value="Phage_portal"/>
    <property type="match status" value="1"/>
</dbReference>
<dbReference type="EMBL" id="BSPP01000010">
    <property type="protein sequence ID" value="GLS87694.1"/>
    <property type="molecule type" value="Genomic_DNA"/>
</dbReference>
<name>A0AA37X241_9RHOB</name>
<dbReference type="InterPro" id="IPR006944">
    <property type="entry name" value="Phage/GTA_portal"/>
</dbReference>
<dbReference type="InterPro" id="IPR006427">
    <property type="entry name" value="Portal_HK97"/>
</dbReference>
<keyword evidence="2" id="KW-1185">Reference proteome</keyword>
<dbReference type="AlphaFoldDB" id="A0AA37X241"/>
<accession>A0AA37X241</accession>
<sequence length="432" mass="48772">MVWPFSMNRNRADTGAPISRDPAEDRWFSVGGRMSIAGVEVTVDRARKVPVVRDCLQVLATSIGGLSHGIFRRVDADKRDWVDNHPAGLLLNNPNPRDTSYDFINNMVDDLASEGRFLAERVLTSRGEQLWRIEPQHFSVEALPDRGTRFKVREPGRAERILLDEEVWYIPLPPVQDYVHGRSPILDDGTETIGAALGLLRYANSFFANDATPPLIFKHKGNFADEASKKNFLGAWAKWAGGKNRHKPAVIEYGMEPHQLAHNNEQAQFLETRKELWLDITRLWRIPPHKVGILDRATHSNIEHQGLEFVTDTLLPWLKLIETSFHKTFIADPAYIFEFNVASLLRGDLKARYEAYAIGRQWGWLSVNAICRLERMNGIGPAGDRYIEPMNMTAVGAPASNRDGTQKAIEFLRQSVAENGGRPHLKVIQNAA</sequence>
<evidence type="ECO:0000313" key="2">
    <source>
        <dbReference type="Proteomes" id="UP001157355"/>
    </source>
</evidence>
<protein>
    <submittedName>
        <fullName evidence="1">Portal protein</fullName>
    </submittedName>
</protein>
<organism evidence="1 2">
    <name type="scientific">Cypionkella aquatica</name>
    <dbReference type="NCBI Taxonomy" id="1756042"/>
    <lineage>
        <taxon>Bacteria</taxon>
        <taxon>Pseudomonadati</taxon>
        <taxon>Pseudomonadota</taxon>
        <taxon>Alphaproteobacteria</taxon>
        <taxon>Rhodobacterales</taxon>
        <taxon>Paracoccaceae</taxon>
        <taxon>Cypionkella</taxon>
    </lineage>
</organism>
<gene>
    <name evidence="1" type="ORF">GCM10010873_26680</name>
</gene>
<proteinExistence type="predicted"/>
<dbReference type="Gene3D" id="3.30.1120.70">
    <property type="match status" value="1"/>
</dbReference>
<reference evidence="1 2" key="1">
    <citation type="journal article" date="2014" name="Int. J. Syst. Evol. Microbiol.">
        <title>Complete genome sequence of Corynebacterium casei LMG S-19264T (=DSM 44701T), isolated from a smear-ripened cheese.</title>
        <authorList>
            <consortium name="US DOE Joint Genome Institute (JGI-PGF)"/>
            <person name="Walter F."/>
            <person name="Albersmeier A."/>
            <person name="Kalinowski J."/>
            <person name="Ruckert C."/>
        </authorList>
    </citation>
    <scope>NUCLEOTIDE SEQUENCE [LARGE SCALE GENOMIC DNA]</scope>
    <source>
        <strain evidence="1 2">NBRC 111766</strain>
    </source>
</reference>
<dbReference type="RefSeq" id="WP_284325869.1">
    <property type="nucleotide sequence ID" value="NZ_BSPP01000010.1"/>
</dbReference>
<dbReference type="Gene3D" id="3.40.140.120">
    <property type="match status" value="1"/>
</dbReference>
<dbReference type="Gene3D" id="1.20.1270.210">
    <property type="match status" value="1"/>
</dbReference>
<dbReference type="Proteomes" id="UP001157355">
    <property type="component" value="Unassembled WGS sequence"/>
</dbReference>
<comment type="caution">
    <text evidence="1">The sequence shown here is derived from an EMBL/GenBank/DDBJ whole genome shotgun (WGS) entry which is preliminary data.</text>
</comment>